<dbReference type="InterPro" id="IPR036638">
    <property type="entry name" value="HLH_DNA-bd_sf"/>
</dbReference>
<dbReference type="Gene3D" id="4.10.280.10">
    <property type="entry name" value="Helix-loop-helix DNA-binding domain"/>
    <property type="match status" value="1"/>
</dbReference>
<feature type="domain" description="BHLH" evidence="2">
    <location>
        <begin position="76"/>
        <end position="170"/>
    </location>
</feature>
<comment type="caution">
    <text evidence="3">The sequence shown here is derived from an EMBL/GenBank/DDBJ whole genome shotgun (WGS) entry which is preliminary data.</text>
</comment>
<organism evidence="3 4">
    <name type="scientific">Schizophyllum amplum</name>
    <dbReference type="NCBI Taxonomy" id="97359"/>
    <lineage>
        <taxon>Eukaryota</taxon>
        <taxon>Fungi</taxon>
        <taxon>Dikarya</taxon>
        <taxon>Basidiomycota</taxon>
        <taxon>Agaricomycotina</taxon>
        <taxon>Agaricomycetes</taxon>
        <taxon>Agaricomycetidae</taxon>
        <taxon>Agaricales</taxon>
        <taxon>Schizophyllaceae</taxon>
        <taxon>Schizophyllum</taxon>
    </lineage>
</organism>
<dbReference type="STRING" id="97359.A0A550CL12"/>
<keyword evidence="4" id="KW-1185">Reference proteome</keyword>
<dbReference type="Proteomes" id="UP000320762">
    <property type="component" value="Unassembled WGS sequence"/>
</dbReference>
<dbReference type="SUPFAM" id="SSF47459">
    <property type="entry name" value="HLH, helix-loop-helix DNA-binding domain"/>
    <property type="match status" value="1"/>
</dbReference>
<proteinExistence type="predicted"/>
<dbReference type="PROSITE" id="PS50888">
    <property type="entry name" value="BHLH"/>
    <property type="match status" value="1"/>
</dbReference>
<dbReference type="AlphaFoldDB" id="A0A550CL12"/>
<dbReference type="GO" id="GO:0046983">
    <property type="term" value="F:protein dimerization activity"/>
    <property type="evidence" value="ECO:0007669"/>
    <property type="project" value="InterPro"/>
</dbReference>
<sequence length="412" mass="44457">YTASVNPTRKAKRARLGDSIEELERGMDVRPAALLPSFILPKPTVPSTLSAEPAVQAPVRRGRKPSAMSRASREAQRKLNHSIIEKARRTKINEALMTLSSLVPSEYDNRPIDNNEMGVEDAGADDSGDDDEDYIDRKQQAKRRASGGPKKEKEFKLEILTKTVAYMQDLIQRVDSLETEVQLLKSSSVPLPSCATCGPRADRKRKCIDEDLRTSPPFATDSPAIRKLPSISEMLPDRSYDPDPASYLPSPPSSARFPTRRGSTSLDIPPPLFLGPTLQAAVANASRGAALVAQSPAASPPSTASPTLSPLPSPEDESAASVLLHMKKVARVAPTSSSVAGDDGLLRSADAFQSERSDKGDAGNMKSAREQSRRGGKSLCLDESLGQDSGQTVRTQTPSSLLGMDYVMDHRL</sequence>
<evidence type="ECO:0000313" key="4">
    <source>
        <dbReference type="Proteomes" id="UP000320762"/>
    </source>
</evidence>
<dbReference type="OrthoDB" id="690068at2759"/>
<feature type="non-terminal residue" evidence="3">
    <location>
        <position position="1"/>
    </location>
</feature>
<dbReference type="PANTHER" id="PTHR46266:SF4">
    <property type="entry name" value="TRANSCRIPTION FACTOR TT8"/>
    <property type="match status" value="1"/>
</dbReference>
<feature type="compositionally biased region" description="Acidic residues" evidence="1">
    <location>
        <begin position="118"/>
        <end position="134"/>
    </location>
</feature>
<evidence type="ECO:0000259" key="2">
    <source>
        <dbReference type="PROSITE" id="PS50888"/>
    </source>
</evidence>
<evidence type="ECO:0000313" key="3">
    <source>
        <dbReference type="EMBL" id="TRM65500.1"/>
    </source>
</evidence>
<feature type="region of interest" description="Disordered" evidence="1">
    <location>
        <begin position="293"/>
        <end position="318"/>
    </location>
</feature>
<feature type="region of interest" description="Disordered" evidence="1">
    <location>
        <begin position="106"/>
        <end position="152"/>
    </location>
</feature>
<feature type="compositionally biased region" description="Polar residues" evidence="1">
    <location>
        <begin position="386"/>
        <end position="398"/>
    </location>
</feature>
<dbReference type="Pfam" id="PF00010">
    <property type="entry name" value="HLH"/>
    <property type="match status" value="1"/>
</dbReference>
<gene>
    <name evidence="3" type="ORF">BD626DRAFT_398949</name>
</gene>
<evidence type="ECO:0000256" key="1">
    <source>
        <dbReference type="SAM" id="MobiDB-lite"/>
    </source>
</evidence>
<feature type="region of interest" description="Disordered" evidence="1">
    <location>
        <begin position="333"/>
        <end position="398"/>
    </location>
</feature>
<protein>
    <recommendedName>
        <fullName evidence="2">BHLH domain-containing protein</fullName>
    </recommendedName>
</protein>
<feature type="compositionally biased region" description="Basic and acidic residues" evidence="1">
    <location>
        <begin position="353"/>
        <end position="373"/>
    </location>
</feature>
<feature type="region of interest" description="Disordered" evidence="1">
    <location>
        <begin position="44"/>
        <end position="77"/>
    </location>
</feature>
<reference evidence="3 4" key="1">
    <citation type="journal article" date="2019" name="New Phytol.">
        <title>Comparative genomics reveals unique wood-decay strategies and fruiting body development in the Schizophyllaceae.</title>
        <authorList>
            <person name="Almasi E."/>
            <person name="Sahu N."/>
            <person name="Krizsan K."/>
            <person name="Balint B."/>
            <person name="Kovacs G.M."/>
            <person name="Kiss B."/>
            <person name="Cseklye J."/>
            <person name="Drula E."/>
            <person name="Henrissat B."/>
            <person name="Nagy I."/>
            <person name="Chovatia M."/>
            <person name="Adam C."/>
            <person name="LaButti K."/>
            <person name="Lipzen A."/>
            <person name="Riley R."/>
            <person name="Grigoriev I.V."/>
            <person name="Nagy L.G."/>
        </authorList>
    </citation>
    <scope>NUCLEOTIDE SEQUENCE [LARGE SCALE GENOMIC DNA]</scope>
    <source>
        <strain evidence="3 4">NL-1724</strain>
    </source>
</reference>
<accession>A0A550CL12</accession>
<dbReference type="InterPro" id="IPR011598">
    <property type="entry name" value="bHLH_dom"/>
</dbReference>
<feature type="region of interest" description="Disordered" evidence="1">
    <location>
        <begin position="208"/>
        <end position="270"/>
    </location>
</feature>
<dbReference type="EMBL" id="VDMD01000005">
    <property type="protein sequence ID" value="TRM65500.1"/>
    <property type="molecule type" value="Genomic_DNA"/>
</dbReference>
<dbReference type="PANTHER" id="PTHR46266">
    <property type="entry name" value="TRANSCRIPTION FACTOR TT8"/>
    <property type="match status" value="1"/>
</dbReference>
<dbReference type="SMART" id="SM00353">
    <property type="entry name" value="HLH"/>
    <property type="match status" value="1"/>
</dbReference>
<name>A0A550CL12_9AGAR</name>
<feature type="compositionally biased region" description="Low complexity" evidence="1">
    <location>
        <begin position="293"/>
        <end position="310"/>
    </location>
</feature>